<dbReference type="EMBL" id="CP000116">
    <property type="protein sequence ID" value="AAZ97528.1"/>
    <property type="molecule type" value="Genomic_DNA"/>
</dbReference>
<dbReference type="KEGG" id="tbd:Tbd_1575"/>
<protein>
    <recommendedName>
        <fullName evidence="4">Secreted protein</fullName>
    </recommendedName>
</protein>
<gene>
    <name evidence="2" type="ordered locus">Tbd_1575</name>
</gene>
<reference evidence="2 3" key="1">
    <citation type="journal article" date="2006" name="J. Bacteriol.">
        <title>The genome sequence of the obligately chemolithoautotrophic, facultatively anaerobic bacterium Thiobacillus denitrificans.</title>
        <authorList>
            <person name="Beller H.R."/>
            <person name="Chain P.S."/>
            <person name="Letain T.E."/>
            <person name="Chakicherla A."/>
            <person name="Larimer F.W."/>
            <person name="Richardson P.M."/>
            <person name="Coleman M.A."/>
            <person name="Wood A.P."/>
            <person name="Kelly D.P."/>
        </authorList>
    </citation>
    <scope>NUCLEOTIDE SEQUENCE [LARGE SCALE GENOMIC DNA]</scope>
    <source>
        <strain evidence="2 3">ATCC 25259</strain>
    </source>
</reference>
<sequence>MFKRSLMTLATLTLFPLQSFAALQCGPGLRHVNVNGNVTTINVTPTKQVGQICLTLIESASGREAFNDCGALIGRTLSSDPETGTSTHSHTAVFDLRNAFVTQNDQVQITGVLAVDDTGAPCAFSVDETISEVQKGIGIFRGGSLAVTAEGTVSACPNKNLNTFTLVGEACIRK</sequence>
<organism evidence="2 3">
    <name type="scientific">Thiobacillus denitrificans (strain ATCC 25259 / T1)</name>
    <dbReference type="NCBI Taxonomy" id="292415"/>
    <lineage>
        <taxon>Bacteria</taxon>
        <taxon>Pseudomonadati</taxon>
        <taxon>Pseudomonadota</taxon>
        <taxon>Betaproteobacteria</taxon>
        <taxon>Nitrosomonadales</taxon>
        <taxon>Thiobacillaceae</taxon>
        <taxon>Thiobacillus</taxon>
    </lineage>
</organism>
<dbReference type="eggNOG" id="ENOG502ZJFK">
    <property type="taxonomic scope" value="Bacteria"/>
</dbReference>
<evidence type="ECO:0000256" key="1">
    <source>
        <dbReference type="SAM" id="SignalP"/>
    </source>
</evidence>
<name>Q3SIK0_THIDA</name>
<dbReference type="HOGENOM" id="CLU_1539330_0_0_4"/>
<evidence type="ECO:0008006" key="4">
    <source>
        <dbReference type="Google" id="ProtNLM"/>
    </source>
</evidence>
<proteinExistence type="predicted"/>
<dbReference type="RefSeq" id="WP_011312087.1">
    <property type="nucleotide sequence ID" value="NC_007404.1"/>
</dbReference>
<dbReference type="Proteomes" id="UP000008291">
    <property type="component" value="Chromosome"/>
</dbReference>
<evidence type="ECO:0000313" key="3">
    <source>
        <dbReference type="Proteomes" id="UP000008291"/>
    </source>
</evidence>
<feature type="chain" id="PRO_5004228900" description="Secreted protein" evidence="1">
    <location>
        <begin position="22"/>
        <end position="174"/>
    </location>
</feature>
<accession>Q3SIK0</accession>
<dbReference type="STRING" id="292415.Tbd_1575"/>
<evidence type="ECO:0000313" key="2">
    <source>
        <dbReference type="EMBL" id="AAZ97528.1"/>
    </source>
</evidence>
<feature type="signal peptide" evidence="1">
    <location>
        <begin position="1"/>
        <end position="21"/>
    </location>
</feature>
<keyword evidence="3" id="KW-1185">Reference proteome</keyword>
<keyword evidence="1" id="KW-0732">Signal</keyword>
<dbReference type="AlphaFoldDB" id="Q3SIK0"/>